<dbReference type="Gene3D" id="3.40.640.10">
    <property type="entry name" value="Type I PLP-dependent aspartate aminotransferase-like (Major domain)"/>
    <property type="match status" value="1"/>
</dbReference>
<dbReference type="InterPro" id="IPR015421">
    <property type="entry name" value="PyrdxlP-dep_Trfase_major"/>
</dbReference>
<comment type="caution">
    <text evidence="11">The sequence shown here is derived from an EMBL/GenBank/DDBJ whole genome shotgun (WGS) entry which is preliminary data.</text>
</comment>
<evidence type="ECO:0000256" key="4">
    <source>
        <dbReference type="ARBA" id="ARBA00022723"/>
    </source>
</evidence>
<dbReference type="Proteomes" id="UP000221653">
    <property type="component" value="Unassembled WGS sequence"/>
</dbReference>
<dbReference type="Gene3D" id="3.90.1150.10">
    <property type="entry name" value="Aspartate Aminotransferase, domain 1"/>
    <property type="match status" value="1"/>
</dbReference>
<comment type="cofactor">
    <cofactor evidence="1">
        <name>pyridoxal 5'-phosphate</name>
        <dbReference type="ChEBI" id="CHEBI:597326"/>
    </cofactor>
</comment>
<dbReference type="GO" id="GO:0031071">
    <property type="term" value="F:cysteine desulfurase activity"/>
    <property type="evidence" value="ECO:0007669"/>
    <property type="project" value="UniProtKB-EC"/>
</dbReference>
<evidence type="ECO:0000256" key="8">
    <source>
        <dbReference type="ARBA" id="ARBA00050776"/>
    </source>
</evidence>
<evidence type="ECO:0000259" key="10">
    <source>
        <dbReference type="Pfam" id="PF00266"/>
    </source>
</evidence>
<dbReference type="AlphaFoldDB" id="A0A2A9DRB1"/>
<comment type="similarity">
    <text evidence="2">Belongs to the class-V pyridoxal-phosphate-dependent aminotransferase family. NifS/IscS subfamily.</text>
</comment>
<gene>
    <name evidence="11" type="ORF">ATK06_2025</name>
</gene>
<reference evidence="11 12" key="1">
    <citation type="submission" date="2017-10" db="EMBL/GenBank/DDBJ databases">
        <title>Sequencing the genomes of 1000 actinobacteria strains.</title>
        <authorList>
            <person name="Klenk H.-P."/>
        </authorList>
    </citation>
    <scope>NUCLEOTIDE SEQUENCE [LARGE SCALE GENOMIC DNA]</scope>
    <source>
        <strain evidence="11 12">DSM 20688</strain>
    </source>
</reference>
<dbReference type="RefSeq" id="WP_098389279.1">
    <property type="nucleotide sequence ID" value="NZ_LS483404.1"/>
</dbReference>
<dbReference type="PANTHER" id="PTHR11601">
    <property type="entry name" value="CYSTEINE DESULFURYLASE FAMILY MEMBER"/>
    <property type="match status" value="1"/>
</dbReference>
<feature type="coiled-coil region" evidence="9">
    <location>
        <begin position="243"/>
        <end position="270"/>
    </location>
</feature>
<protein>
    <submittedName>
        <fullName evidence="11">Cysteine desulfurase</fullName>
    </submittedName>
</protein>
<accession>A0A2A9DRB1</accession>
<dbReference type="EMBL" id="PDJF01000001">
    <property type="protein sequence ID" value="PFG28896.1"/>
    <property type="molecule type" value="Genomic_DNA"/>
</dbReference>
<evidence type="ECO:0000256" key="1">
    <source>
        <dbReference type="ARBA" id="ARBA00001933"/>
    </source>
</evidence>
<dbReference type="GO" id="GO:0051536">
    <property type="term" value="F:iron-sulfur cluster binding"/>
    <property type="evidence" value="ECO:0007669"/>
    <property type="project" value="UniProtKB-KW"/>
</dbReference>
<dbReference type="InterPro" id="IPR015422">
    <property type="entry name" value="PyrdxlP-dep_Trfase_small"/>
</dbReference>
<dbReference type="STRING" id="1724.GCA_001044175_02131"/>
<dbReference type="GO" id="GO:0046872">
    <property type="term" value="F:metal ion binding"/>
    <property type="evidence" value="ECO:0007669"/>
    <property type="project" value="UniProtKB-KW"/>
</dbReference>
<evidence type="ECO:0000313" key="11">
    <source>
        <dbReference type="EMBL" id="PFG28896.1"/>
    </source>
</evidence>
<dbReference type="PIRSF" id="PIRSF005572">
    <property type="entry name" value="NifS"/>
    <property type="match status" value="1"/>
</dbReference>
<evidence type="ECO:0000256" key="9">
    <source>
        <dbReference type="SAM" id="Coils"/>
    </source>
</evidence>
<dbReference type="PANTHER" id="PTHR11601:SF34">
    <property type="entry name" value="CYSTEINE DESULFURASE"/>
    <property type="match status" value="1"/>
</dbReference>
<evidence type="ECO:0000256" key="2">
    <source>
        <dbReference type="ARBA" id="ARBA00006490"/>
    </source>
</evidence>
<dbReference type="Gene3D" id="1.10.260.50">
    <property type="match status" value="1"/>
</dbReference>
<dbReference type="InterPro" id="IPR000192">
    <property type="entry name" value="Aminotrans_V_dom"/>
</dbReference>
<comment type="catalytic activity">
    <reaction evidence="8">
        <text>(sulfur carrier)-H + L-cysteine = (sulfur carrier)-SH + L-alanine</text>
        <dbReference type="Rhea" id="RHEA:43892"/>
        <dbReference type="Rhea" id="RHEA-COMP:14737"/>
        <dbReference type="Rhea" id="RHEA-COMP:14739"/>
        <dbReference type="ChEBI" id="CHEBI:29917"/>
        <dbReference type="ChEBI" id="CHEBI:35235"/>
        <dbReference type="ChEBI" id="CHEBI:57972"/>
        <dbReference type="ChEBI" id="CHEBI:64428"/>
        <dbReference type="EC" id="2.8.1.7"/>
    </reaction>
</comment>
<dbReference type="InterPro" id="IPR016454">
    <property type="entry name" value="Cysteine_dSase"/>
</dbReference>
<keyword evidence="4" id="KW-0479">Metal-binding</keyword>
<feature type="domain" description="Aminotransferase class V" evidence="10">
    <location>
        <begin position="7"/>
        <end position="361"/>
    </location>
</feature>
<keyword evidence="5" id="KW-0663">Pyridoxal phosphate</keyword>
<sequence length="378" mass="39349">MGQSTYYFDHAATAPMRQVAIDTWVEHAGALNPGGNYASGRASASVLDQAREKIAELMGADPVEVIFTASGTEADNIAVQGLFAASASNRVVTSSVEHSAVRDTVGYLRDKHGAEVAELPVSGNGHVEDLSALDEPAAVAAVMLANNETGAIQPVEEIIARAHATETPVHIDAVQAIGRVPIHFHALGATTLASSAHKYGGPRGIGFLLARRSPAPAPILFGGGQERGIRPGTADVASAAAMAAALEAALGEAHEENRRLRELRDQLRDRIVDSVPDVRVNTFEPALPGHLNLCFPGAEGDSLLMLLDNASFAASTGSACSSGVNRASRVLLAMGVPEHDARGTLRFSLGRTTTQEDVDALVAVLPEIVQKARAAGMA</sequence>
<evidence type="ECO:0000256" key="6">
    <source>
        <dbReference type="ARBA" id="ARBA00023004"/>
    </source>
</evidence>
<keyword evidence="6" id="KW-0408">Iron</keyword>
<dbReference type="Pfam" id="PF00266">
    <property type="entry name" value="Aminotran_5"/>
    <property type="match status" value="1"/>
</dbReference>
<keyword evidence="12" id="KW-1185">Reference proteome</keyword>
<proteinExistence type="inferred from homology"/>
<evidence type="ECO:0000313" key="12">
    <source>
        <dbReference type="Proteomes" id="UP000221653"/>
    </source>
</evidence>
<dbReference type="OrthoDB" id="9808002at2"/>
<evidence type="ECO:0000256" key="5">
    <source>
        <dbReference type="ARBA" id="ARBA00022898"/>
    </source>
</evidence>
<keyword evidence="3" id="KW-0808">Transferase</keyword>
<dbReference type="SUPFAM" id="SSF53383">
    <property type="entry name" value="PLP-dependent transferases"/>
    <property type="match status" value="1"/>
</dbReference>
<evidence type="ECO:0000256" key="7">
    <source>
        <dbReference type="ARBA" id="ARBA00023014"/>
    </source>
</evidence>
<organism evidence="11 12">
    <name type="scientific">Corynebacterium renale</name>
    <dbReference type="NCBI Taxonomy" id="1724"/>
    <lineage>
        <taxon>Bacteria</taxon>
        <taxon>Bacillati</taxon>
        <taxon>Actinomycetota</taxon>
        <taxon>Actinomycetes</taxon>
        <taxon>Mycobacteriales</taxon>
        <taxon>Corynebacteriaceae</taxon>
        <taxon>Corynebacterium</taxon>
    </lineage>
</organism>
<evidence type="ECO:0000256" key="3">
    <source>
        <dbReference type="ARBA" id="ARBA00022679"/>
    </source>
</evidence>
<keyword evidence="7" id="KW-0411">Iron-sulfur</keyword>
<dbReference type="InterPro" id="IPR015424">
    <property type="entry name" value="PyrdxlP-dep_Trfase"/>
</dbReference>
<name>A0A2A9DRB1_9CORY</name>
<keyword evidence="9" id="KW-0175">Coiled coil</keyword>